<evidence type="ECO:0000313" key="2">
    <source>
        <dbReference type="EMBL" id="PJE69664.1"/>
    </source>
</evidence>
<dbReference type="Gene3D" id="3.30.420.130">
    <property type="entry name" value="Dinitrogenase iron-molybdenum cofactor biosynthesis domain"/>
    <property type="match status" value="1"/>
</dbReference>
<gene>
    <name evidence="2" type="ORF">COU98_00815</name>
</gene>
<feature type="domain" description="Dinitrogenase iron-molybdenum cofactor biosynthesis" evidence="1">
    <location>
        <begin position="14"/>
        <end position="98"/>
    </location>
</feature>
<dbReference type="EMBL" id="PFEN01000014">
    <property type="protein sequence ID" value="PJE69664.1"/>
    <property type="molecule type" value="Genomic_DNA"/>
</dbReference>
<dbReference type="PANTHER" id="PTHR42983:SF1">
    <property type="entry name" value="IRON-MOLYBDENUM PROTEIN"/>
    <property type="match status" value="1"/>
</dbReference>
<dbReference type="PANTHER" id="PTHR42983">
    <property type="entry name" value="DINITROGENASE IRON-MOLYBDENUM COFACTOR PROTEIN-RELATED"/>
    <property type="match status" value="1"/>
</dbReference>
<dbReference type="SUPFAM" id="SSF53146">
    <property type="entry name" value="Nitrogenase accessory factor-like"/>
    <property type="match status" value="1"/>
</dbReference>
<organism evidence="2 3">
    <name type="scientific">Candidatus Staskawiczbacteria bacterium CG10_big_fil_rev_8_21_14_0_10_38_10</name>
    <dbReference type="NCBI Taxonomy" id="1974891"/>
    <lineage>
        <taxon>Bacteria</taxon>
        <taxon>Candidatus Staskawicziibacteriota</taxon>
    </lineage>
</organism>
<dbReference type="AlphaFoldDB" id="A0A2H9T1R7"/>
<protein>
    <recommendedName>
        <fullName evidence="1">Dinitrogenase iron-molybdenum cofactor biosynthesis domain-containing protein</fullName>
    </recommendedName>
</protein>
<dbReference type="CDD" id="cd00851">
    <property type="entry name" value="MTH1175"/>
    <property type="match status" value="1"/>
</dbReference>
<comment type="caution">
    <text evidence="2">The sequence shown here is derived from an EMBL/GenBank/DDBJ whole genome shotgun (WGS) entry which is preliminary data.</text>
</comment>
<dbReference type="Proteomes" id="UP000236946">
    <property type="component" value="Unassembled WGS sequence"/>
</dbReference>
<dbReference type="InterPro" id="IPR003731">
    <property type="entry name" value="Di-Nase_FeMo-co_biosynth"/>
</dbReference>
<dbReference type="Pfam" id="PF02579">
    <property type="entry name" value="Nitro_FeMo-Co"/>
    <property type="match status" value="1"/>
</dbReference>
<dbReference type="InterPro" id="IPR033913">
    <property type="entry name" value="MTH1175_dom"/>
</dbReference>
<accession>A0A2H9T1R7</accession>
<evidence type="ECO:0000259" key="1">
    <source>
        <dbReference type="Pfam" id="PF02579"/>
    </source>
</evidence>
<dbReference type="InterPro" id="IPR036105">
    <property type="entry name" value="DiNase_FeMo-co_biosyn_sf"/>
</dbReference>
<name>A0A2H9T1R7_9BACT</name>
<reference evidence="3" key="1">
    <citation type="submission" date="2017-09" db="EMBL/GenBank/DDBJ databases">
        <title>Depth-based differentiation of microbial function through sediment-hosted aquifers and enrichment of novel symbionts in the deep terrestrial subsurface.</title>
        <authorList>
            <person name="Probst A.J."/>
            <person name="Ladd B."/>
            <person name="Jarett J.K."/>
            <person name="Geller-Mcgrath D.E."/>
            <person name="Sieber C.M.K."/>
            <person name="Emerson J.B."/>
            <person name="Anantharaman K."/>
            <person name="Thomas B.C."/>
            <person name="Malmstrom R."/>
            <person name="Stieglmeier M."/>
            <person name="Klingl A."/>
            <person name="Woyke T."/>
            <person name="Ryan C.M."/>
            <person name="Banfield J.F."/>
        </authorList>
    </citation>
    <scope>NUCLEOTIDE SEQUENCE [LARGE SCALE GENOMIC DNA]</scope>
</reference>
<proteinExistence type="predicted"/>
<evidence type="ECO:0000313" key="3">
    <source>
        <dbReference type="Proteomes" id="UP000236946"/>
    </source>
</evidence>
<sequence>MKIALATNGKNLKAEIALHFGRANNFLIYDTEKKFFKVYPNPEVSGKELPPDFLNRLETDAVITFSLGPMAFKKLKSYGIKMYKAKKGTISKNIRLLEKAKLSPLSKKDIF</sequence>